<organism evidence="2">
    <name type="scientific">Anguilla anguilla</name>
    <name type="common">European freshwater eel</name>
    <name type="synonym">Muraena anguilla</name>
    <dbReference type="NCBI Taxonomy" id="7936"/>
    <lineage>
        <taxon>Eukaryota</taxon>
        <taxon>Metazoa</taxon>
        <taxon>Chordata</taxon>
        <taxon>Craniata</taxon>
        <taxon>Vertebrata</taxon>
        <taxon>Euteleostomi</taxon>
        <taxon>Actinopterygii</taxon>
        <taxon>Neopterygii</taxon>
        <taxon>Teleostei</taxon>
        <taxon>Anguilliformes</taxon>
        <taxon>Anguillidae</taxon>
        <taxon>Anguilla</taxon>
    </lineage>
</organism>
<sequence>MTWSGDHRLRDMPFIVFKLHPLSFSFLILPILDQPDVYMNVSVRNSVVQLVT</sequence>
<keyword evidence="1" id="KW-0812">Transmembrane</keyword>
<name>A0A0E9QYQ4_ANGAN</name>
<reference evidence="2" key="2">
    <citation type="journal article" date="2015" name="Fish Shellfish Immunol.">
        <title>Early steps in the European eel (Anguilla anguilla)-Vibrio vulnificus interaction in the gills: Role of the RtxA13 toxin.</title>
        <authorList>
            <person name="Callol A."/>
            <person name="Pajuelo D."/>
            <person name="Ebbesson L."/>
            <person name="Teles M."/>
            <person name="MacKenzie S."/>
            <person name="Amaro C."/>
        </authorList>
    </citation>
    <scope>NUCLEOTIDE SEQUENCE</scope>
</reference>
<accession>A0A0E9QYQ4</accession>
<keyword evidence="1" id="KW-1133">Transmembrane helix</keyword>
<feature type="transmembrane region" description="Helical" evidence="1">
    <location>
        <begin position="12"/>
        <end position="32"/>
    </location>
</feature>
<keyword evidence="1" id="KW-0472">Membrane</keyword>
<dbReference type="AlphaFoldDB" id="A0A0E9QYQ4"/>
<protein>
    <submittedName>
        <fullName evidence="2">Uncharacterized protein</fullName>
    </submittedName>
</protein>
<reference evidence="2" key="1">
    <citation type="submission" date="2014-11" db="EMBL/GenBank/DDBJ databases">
        <authorList>
            <person name="Amaro Gonzalez C."/>
        </authorList>
    </citation>
    <scope>NUCLEOTIDE SEQUENCE</scope>
</reference>
<evidence type="ECO:0000256" key="1">
    <source>
        <dbReference type="SAM" id="Phobius"/>
    </source>
</evidence>
<dbReference type="EMBL" id="GBXM01086506">
    <property type="protein sequence ID" value="JAH22071.1"/>
    <property type="molecule type" value="Transcribed_RNA"/>
</dbReference>
<evidence type="ECO:0000313" key="2">
    <source>
        <dbReference type="EMBL" id="JAH22071.1"/>
    </source>
</evidence>
<proteinExistence type="predicted"/>
<dbReference type="EMBL" id="GBXM01060864">
    <property type="protein sequence ID" value="JAH47713.1"/>
    <property type="molecule type" value="Transcribed_RNA"/>
</dbReference>